<evidence type="ECO:0000313" key="2">
    <source>
        <dbReference type="EMBL" id="GIY96121.1"/>
    </source>
</evidence>
<dbReference type="Proteomes" id="UP001054945">
    <property type="component" value="Unassembled WGS sequence"/>
</dbReference>
<evidence type="ECO:0000313" key="3">
    <source>
        <dbReference type="Proteomes" id="UP001054945"/>
    </source>
</evidence>
<feature type="region of interest" description="Disordered" evidence="1">
    <location>
        <begin position="59"/>
        <end position="78"/>
    </location>
</feature>
<protein>
    <submittedName>
        <fullName evidence="2">Uncharacterized protein</fullName>
    </submittedName>
</protein>
<proteinExistence type="predicted"/>
<dbReference type="AlphaFoldDB" id="A0AAV4XQ66"/>
<accession>A0AAV4XQ66</accession>
<keyword evidence="3" id="KW-1185">Reference proteome</keyword>
<dbReference type="EMBL" id="BPLR01018010">
    <property type="protein sequence ID" value="GIY96121.1"/>
    <property type="molecule type" value="Genomic_DNA"/>
</dbReference>
<gene>
    <name evidence="2" type="ORF">CEXT_226181</name>
</gene>
<reference evidence="2 3" key="1">
    <citation type="submission" date="2021-06" db="EMBL/GenBank/DDBJ databases">
        <title>Caerostris extrusa draft genome.</title>
        <authorList>
            <person name="Kono N."/>
            <person name="Arakawa K."/>
        </authorList>
    </citation>
    <scope>NUCLEOTIDE SEQUENCE [LARGE SCALE GENOMIC DNA]</scope>
</reference>
<comment type="caution">
    <text evidence="2">The sequence shown here is derived from an EMBL/GenBank/DDBJ whole genome shotgun (WGS) entry which is preliminary data.</text>
</comment>
<evidence type="ECO:0000256" key="1">
    <source>
        <dbReference type="SAM" id="MobiDB-lite"/>
    </source>
</evidence>
<name>A0AAV4XQ66_CAEEX</name>
<organism evidence="2 3">
    <name type="scientific">Caerostris extrusa</name>
    <name type="common">Bark spider</name>
    <name type="synonym">Caerostris bankana</name>
    <dbReference type="NCBI Taxonomy" id="172846"/>
    <lineage>
        <taxon>Eukaryota</taxon>
        <taxon>Metazoa</taxon>
        <taxon>Ecdysozoa</taxon>
        <taxon>Arthropoda</taxon>
        <taxon>Chelicerata</taxon>
        <taxon>Arachnida</taxon>
        <taxon>Araneae</taxon>
        <taxon>Araneomorphae</taxon>
        <taxon>Entelegynae</taxon>
        <taxon>Araneoidea</taxon>
        <taxon>Araneidae</taxon>
        <taxon>Caerostris</taxon>
    </lineage>
</organism>
<sequence length="78" mass="9262">MLFLNTAHFNFLYHKNGGFIVIQGTFSLHLNFIAEIQYTSKQGILWEYVLILFLDPRGGRGEEREEKDREIERENQTE</sequence>
<feature type="non-terminal residue" evidence="2">
    <location>
        <position position="78"/>
    </location>
</feature>